<proteinExistence type="predicted"/>
<accession>A0A438BXT0</accession>
<name>A0A438BXT0_VITVI</name>
<evidence type="ECO:0000313" key="2">
    <source>
        <dbReference type="Proteomes" id="UP000288805"/>
    </source>
</evidence>
<reference evidence="1 2" key="1">
    <citation type="journal article" date="2018" name="PLoS Genet.">
        <title>Population sequencing reveals clonal diversity and ancestral inbreeding in the grapevine cultivar Chardonnay.</title>
        <authorList>
            <person name="Roach M.J."/>
            <person name="Johnson D.L."/>
            <person name="Bohlmann J."/>
            <person name="van Vuuren H.J."/>
            <person name="Jones S.J."/>
            <person name="Pretorius I.S."/>
            <person name="Schmidt S.A."/>
            <person name="Borneman A.R."/>
        </authorList>
    </citation>
    <scope>NUCLEOTIDE SEQUENCE [LARGE SCALE GENOMIC DNA]</scope>
    <source>
        <strain evidence="2">cv. Chardonnay</strain>
        <tissue evidence="1">Leaf</tissue>
    </source>
</reference>
<dbReference type="EMBL" id="QGNW01002597">
    <property type="protein sequence ID" value="RVW15737.1"/>
    <property type="molecule type" value="Genomic_DNA"/>
</dbReference>
<sequence>MEELQWTRILIRSDGVNIPGSLVIGVEEMSYSLSLWWEAVPVLRQNEGWKRGLCNRPRGEVSGDEAPRAGSRVEEMVGAGFEVQRQSRMGRVA</sequence>
<evidence type="ECO:0000313" key="1">
    <source>
        <dbReference type="EMBL" id="RVW15737.1"/>
    </source>
</evidence>
<dbReference type="AlphaFoldDB" id="A0A438BXT0"/>
<gene>
    <name evidence="1" type="ORF">CK203_075345</name>
</gene>
<protein>
    <submittedName>
        <fullName evidence="1">Uncharacterized protein</fullName>
    </submittedName>
</protein>
<comment type="caution">
    <text evidence="1">The sequence shown here is derived from an EMBL/GenBank/DDBJ whole genome shotgun (WGS) entry which is preliminary data.</text>
</comment>
<organism evidence="1 2">
    <name type="scientific">Vitis vinifera</name>
    <name type="common">Grape</name>
    <dbReference type="NCBI Taxonomy" id="29760"/>
    <lineage>
        <taxon>Eukaryota</taxon>
        <taxon>Viridiplantae</taxon>
        <taxon>Streptophyta</taxon>
        <taxon>Embryophyta</taxon>
        <taxon>Tracheophyta</taxon>
        <taxon>Spermatophyta</taxon>
        <taxon>Magnoliopsida</taxon>
        <taxon>eudicotyledons</taxon>
        <taxon>Gunneridae</taxon>
        <taxon>Pentapetalae</taxon>
        <taxon>rosids</taxon>
        <taxon>Vitales</taxon>
        <taxon>Vitaceae</taxon>
        <taxon>Viteae</taxon>
        <taxon>Vitis</taxon>
    </lineage>
</organism>
<dbReference type="Proteomes" id="UP000288805">
    <property type="component" value="Unassembled WGS sequence"/>
</dbReference>